<name>A0A9D1TQG7_9BACT</name>
<keyword evidence="6" id="KW-0239">DNA-directed DNA polymerase</keyword>
<evidence type="ECO:0000256" key="5">
    <source>
        <dbReference type="ARBA" id="ARBA00022705"/>
    </source>
</evidence>
<evidence type="ECO:0000256" key="6">
    <source>
        <dbReference type="ARBA" id="ARBA00022932"/>
    </source>
</evidence>
<reference evidence="9" key="1">
    <citation type="journal article" date="2021" name="PeerJ">
        <title>Extensive microbial diversity within the chicken gut microbiome revealed by metagenomics and culture.</title>
        <authorList>
            <person name="Gilroy R."/>
            <person name="Ravi A."/>
            <person name="Getino M."/>
            <person name="Pursley I."/>
            <person name="Horton D.L."/>
            <person name="Alikhan N.F."/>
            <person name="Baker D."/>
            <person name="Gharbi K."/>
            <person name="Hall N."/>
            <person name="Watson M."/>
            <person name="Adriaenssens E.M."/>
            <person name="Foster-Nyarko E."/>
            <person name="Jarju S."/>
            <person name="Secka A."/>
            <person name="Antonio M."/>
            <person name="Oren A."/>
            <person name="Chaudhuri R.R."/>
            <person name="La Ragione R."/>
            <person name="Hildebrand F."/>
            <person name="Pallen M.J."/>
        </authorList>
    </citation>
    <scope>NUCLEOTIDE SEQUENCE</scope>
    <source>
        <strain evidence="9">ChiHecec2B26-446</strain>
    </source>
</reference>
<evidence type="ECO:0000256" key="2">
    <source>
        <dbReference type="ARBA" id="ARBA00019114"/>
    </source>
</evidence>
<dbReference type="SMART" id="SM00481">
    <property type="entry name" value="POLIIIAc"/>
    <property type="match status" value="1"/>
</dbReference>
<dbReference type="Gene3D" id="3.20.20.140">
    <property type="entry name" value="Metal-dependent hydrolases"/>
    <property type="match status" value="1"/>
</dbReference>
<protein>
    <recommendedName>
        <fullName evidence="2">DNA polymerase III subunit alpha</fullName>
        <ecNumber evidence="1">2.7.7.7</ecNumber>
    </recommendedName>
</protein>
<dbReference type="InterPro" id="IPR040982">
    <property type="entry name" value="DNA_pol3_finger"/>
</dbReference>
<sequence length="1168" mass="131033">MSDFVHLHCHTEYSMLDGAIRLKDLCARAKDFGMSACAITDHGNMFGAAQFQLTCKEFGLKPIFGCEVYVCGNRFDTTSEGARRRNHLILLARNSEGYHNLVKIVSAGWQEGFFYKPRVDWEVLSSHARGLVCLSACLQGEIPQAILSRRWDAARELVQNYSKLFAGHFYLELQHNGIEEQRIVNDGLLELGESEGIPVVATNDCHYLNPDDVEAHDILLCIGTGSTIADARRFKFRTTELYYKSPEQMEKEFAFAPEALENAARIAEDCNHTIPFGKHFFPQYTLPVGASIESEFCRLAEEGLERRFREHPDGASLDKEKYRKRLKYEMDVILQMGFPDYFLIVQEFINWAKNNGVPTGPGRGSAAGSLVAWSMRITNLDPLPYNLLFERFLNIERVSLPDIDVDFCERRRSRVIRHMTDIYGEESVSQIAAFSKLKARAVIHDVGRVLGMPFQERSAIVKFIPANDPKVHIQDVLKNDEELKKRYQSDERIRKVLDISMRLEGLSRQVSMHAAGLVVSELPMTEYVPLFRGKHGEQVTQFDGPMVEKAGLVKFDFLGLRTMTIIQDALDNIAHTRGKNHVPNLDTLPFTDPDTYDLYSRGDTDGIFQVESSGMRQYLRMLKPSCFEDLIAMLALYRPGPLGSGMVDEFIKRKHGELKVTYPHPSLETCLKDTYGVIVYQEQVMQIAQIIASYTLGGADLLRRAMGKKKIEEMAKQRATFVDGAEKNNIPAEKANEIFDLMEKFAAYGFNKSHSAAYAQISYYTAYLKVHYPCEFMAALLSSEVGNQDKLLKYISCCLDQGLAVQPPSVNYSTMSFSVHDDKIIFGLGGIKGVGDEAAREIIRGRAGGLYVSMLDMCERVNLRKVSKRVLEALVKSGACDDLGATRQALMASLDAVLARAQRKQKSATMGMPSLFDFMPRSQKIEKLPGVGIDCEDASLPEFGEEEILRYEKETLGFYLTSHPLQNYMREIRRIGCTSLESALDLPPGMELSLAVLVTNVREVVTKAKGQRMAFVTVEDLTGHAEVTFFPKSYTPELQELLQTDAPLYLTARIDRAQDDADNDEDEDGQKSRELKLIGSEASLLTDACQADLHPLHFQLPASRLGRDDILSLRQLLEQHPGPVPVVAEVELDPGTVYYLALGQDFCVRPTPDLHASLAAWGQAGPSS</sequence>
<organism evidence="9 10">
    <name type="scientific">Candidatus Desulfovibrio intestinipullorum</name>
    <dbReference type="NCBI Taxonomy" id="2838536"/>
    <lineage>
        <taxon>Bacteria</taxon>
        <taxon>Pseudomonadati</taxon>
        <taxon>Thermodesulfobacteriota</taxon>
        <taxon>Desulfovibrionia</taxon>
        <taxon>Desulfovibrionales</taxon>
        <taxon>Desulfovibrionaceae</taxon>
        <taxon>Desulfovibrio</taxon>
    </lineage>
</organism>
<evidence type="ECO:0000313" key="9">
    <source>
        <dbReference type="EMBL" id="HIW01698.1"/>
    </source>
</evidence>
<dbReference type="CDD" id="cd12113">
    <property type="entry name" value="PHP_PolIIIA_DnaE3"/>
    <property type="match status" value="1"/>
</dbReference>
<dbReference type="GO" id="GO:0008408">
    <property type="term" value="F:3'-5' exonuclease activity"/>
    <property type="evidence" value="ECO:0007669"/>
    <property type="project" value="InterPro"/>
</dbReference>
<evidence type="ECO:0000313" key="10">
    <source>
        <dbReference type="Proteomes" id="UP000886752"/>
    </source>
</evidence>
<dbReference type="GO" id="GO:0006260">
    <property type="term" value="P:DNA replication"/>
    <property type="evidence" value="ECO:0007669"/>
    <property type="project" value="UniProtKB-KW"/>
</dbReference>
<comment type="caution">
    <text evidence="9">The sequence shown here is derived from an EMBL/GenBank/DDBJ whole genome shotgun (WGS) entry which is preliminary data.</text>
</comment>
<evidence type="ECO:0000256" key="7">
    <source>
        <dbReference type="ARBA" id="ARBA00049244"/>
    </source>
</evidence>
<dbReference type="Gene3D" id="1.10.150.870">
    <property type="match status" value="1"/>
</dbReference>
<evidence type="ECO:0000259" key="8">
    <source>
        <dbReference type="SMART" id="SM00481"/>
    </source>
</evidence>
<dbReference type="InterPro" id="IPR016195">
    <property type="entry name" value="Pol/histidinol_Pase-like"/>
</dbReference>
<proteinExistence type="predicted"/>
<dbReference type="InterPro" id="IPR041931">
    <property type="entry name" value="DNA_pol3_alpha_thumb_dom"/>
</dbReference>
<dbReference type="Pfam" id="PF07733">
    <property type="entry name" value="DNA_pol3_alpha"/>
    <property type="match status" value="1"/>
</dbReference>
<dbReference type="PANTHER" id="PTHR32294:SF0">
    <property type="entry name" value="DNA POLYMERASE III SUBUNIT ALPHA"/>
    <property type="match status" value="1"/>
</dbReference>
<dbReference type="Pfam" id="PF17657">
    <property type="entry name" value="DNA_pol3_finger"/>
    <property type="match status" value="1"/>
</dbReference>
<dbReference type="InterPro" id="IPR029460">
    <property type="entry name" value="DNAPol_HHH"/>
</dbReference>
<dbReference type="InterPro" id="IPR011708">
    <property type="entry name" value="DNA_pol3_alpha_NTPase_dom"/>
</dbReference>
<comment type="catalytic activity">
    <reaction evidence="7">
        <text>DNA(n) + a 2'-deoxyribonucleoside 5'-triphosphate = DNA(n+1) + diphosphate</text>
        <dbReference type="Rhea" id="RHEA:22508"/>
        <dbReference type="Rhea" id="RHEA-COMP:17339"/>
        <dbReference type="Rhea" id="RHEA-COMP:17340"/>
        <dbReference type="ChEBI" id="CHEBI:33019"/>
        <dbReference type="ChEBI" id="CHEBI:61560"/>
        <dbReference type="ChEBI" id="CHEBI:173112"/>
        <dbReference type="EC" id="2.7.7.7"/>
    </reaction>
</comment>
<dbReference type="NCBIfam" id="NF005298">
    <property type="entry name" value="PRK06826.1"/>
    <property type="match status" value="1"/>
</dbReference>
<dbReference type="Gene3D" id="1.10.10.1600">
    <property type="entry name" value="Bacterial DNA polymerase III alpha subunit, thumb domain"/>
    <property type="match status" value="1"/>
</dbReference>
<feature type="domain" description="Polymerase/histidinol phosphatase N-terminal" evidence="8">
    <location>
        <begin position="5"/>
        <end position="72"/>
    </location>
</feature>
<dbReference type="EMBL" id="DXHV01000086">
    <property type="protein sequence ID" value="HIW01698.1"/>
    <property type="molecule type" value="Genomic_DNA"/>
</dbReference>
<dbReference type="GO" id="GO:0003887">
    <property type="term" value="F:DNA-directed DNA polymerase activity"/>
    <property type="evidence" value="ECO:0007669"/>
    <property type="project" value="UniProtKB-KW"/>
</dbReference>
<dbReference type="InterPro" id="IPR004013">
    <property type="entry name" value="PHP_dom"/>
</dbReference>
<keyword evidence="5" id="KW-0235">DNA replication</keyword>
<evidence type="ECO:0000256" key="1">
    <source>
        <dbReference type="ARBA" id="ARBA00012417"/>
    </source>
</evidence>
<dbReference type="InterPro" id="IPR004805">
    <property type="entry name" value="DnaE2/DnaE/PolC"/>
</dbReference>
<dbReference type="Pfam" id="PF14579">
    <property type="entry name" value="HHH_6"/>
    <property type="match status" value="1"/>
</dbReference>
<reference evidence="9" key="2">
    <citation type="submission" date="2021-04" db="EMBL/GenBank/DDBJ databases">
        <authorList>
            <person name="Gilroy R."/>
        </authorList>
    </citation>
    <scope>NUCLEOTIDE SEQUENCE</scope>
    <source>
        <strain evidence="9">ChiHecec2B26-446</strain>
    </source>
</reference>
<keyword evidence="4 9" id="KW-0548">Nucleotidyltransferase</keyword>
<gene>
    <name evidence="9" type="primary">dnaE</name>
    <name evidence="9" type="ORF">H9894_11015</name>
</gene>
<dbReference type="Proteomes" id="UP000886752">
    <property type="component" value="Unassembled WGS sequence"/>
</dbReference>
<dbReference type="CDD" id="cd04485">
    <property type="entry name" value="DnaE_OBF"/>
    <property type="match status" value="1"/>
</dbReference>
<evidence type="ECO:0000256" key="4">
    <source>
        <dbReference type="ARBA" id="ARBA00022695"/>
    </source>
</evidence>
<evidence type="ECO:0000256" key="3">
    <source>
        <dbReference type="ARBA" id="ARBA00022679"/>
    </source>
</evidence>
<dbReference type="SUPFAM" id="SSF89550">
    <property type="entry name" value="PHP domain-like"/>
    <property type="match status" value="1"/>
</dbReference>
<dbReference type="PANTHER" id="PTHR32294">
    <property type="entry name" value="DNA POLYMERASE III SUBUNIT ALPHA"/>
    <property type="match status" value="1"/>
</dbReference>
<dbReference type="EC" id="2.7.7.7" evidence="1"/>
<dbReference type="InterPro" id="IPR003141">
    <property type="entry name" value="Pol/His_phosphatase_N"/>
</dbReference>
<dbReference type="NCBIfam" id="NF004226">
    <property type="entry name" value="PRK05673.1"/>
    <property type="match status" value="1"/>
</dbReference>
<keyword evidence="3 9" id="KW-0808">Transferase</keyword>
<dbReference type="Pfam" id="PF02811">
    <property type="entry name" value="PHP"/>
    <property type="match status" value="1"/>
</dbReference>
<dbReference type="AlphaFoldDB" id="A0A9D1TQG7"/>
<dbReference type="NCBIfam" id="TIGR00594">
    <property type="entry name" value="polc"/>
    <property type="match status" value="1"/>
</dbReference>
<accession>A0A9D1TQG7</accession>